<evidence type="ECO:0000256" key="8">
    <source>
        <dbReference type="ARBA" id="ARBA00023224"/>
    </source>
</evidence>
<evidence type="ECO:0000256" key="3">
    <source>
        <dbReference type="ARBA" id="ARBA00022500"/>
    </source>
</evidence>
<keyword evidence="3" id="KW-0145">Chemotaxis</keyword>
<dbReference type="PROSITE" id="PS50192">
    <property type="entry name" value="T_SNARE"/>
    <property type="match status" value="1"/>
</dbReference>
<proteinExistence type="inferred from homology"/>
<organism evidence="15 16">
    <name type="scientific">Marinobacterium stanieri</name>
    <dbReference type="NCBI Taxonomy" id="49186"/>
    <lineage>
        <taxon>Bacteria</taxon>
        <taxon>Pseudomonadati</taxon>
        <taxon>Pseudomonadota</taxon>
        <taxon>Gammaproteobacteria</taxon>
        <taxon>Oceanospirillales</taxon>
        <taxon>Oceanospirillaceae</taxon>
        <taxon>Marinobacterium</taxon>
    </lineage>
</organism>
<dbReference type="InterPro" id="IPR004089">
    <property type="entry name" value="MCPsignal_dom"/>
</dbReference>
<evidence type="ECO:0000256" key="10">
    <source>
        <dbReference type="PROSITE-ProRule" id="PRU00284"/>
    </source>
</evidence>
<dbReference type="CDD" id="cd11386">
    <property type="entry name" value="MCP_signal"/>
    <property type="match status" value="1"/>
</dbReference>
<dbReference type="STRING" id="49186.SAMN05421647_105143"/>
<comment type="similarity">
    <text evidence="9">Belongs to the methyl-accepting chemotaxis (MCP) protein family.</text>
</comment>
<evidence type="ECO:0000256" key="9">
    <source>
        <dbReference type="ARBA" id="ARBA00029447"/>
    </source>
</evidence>
<keyword evidence="6 11" id="KW-1133">Transmembrane helix</keyword>
<evidence type="ECO:0000256" key="5">
    <source>
        <dbReference type="ARBA" id="ARBA00022692"/>
    </source>
</evidence>
<dbReference type="AlphaFoldDB" id="A0A1N6T587"/>
<evidence type="ECO:0000256" key="6">
    <source>
        <dbReference type="ARBA" id="ARBA00022989"/>
    </source>
</evidence>
<protein>
    <submittedName>
        <fullName evidence="15">Methyl-accepting chemotaxis sensory transducer with Cache sensor</fullName>
    </submittedName>
</protein>
<dbReference type="Pfam" id="PF02743">
    <property type="entry name" value="dCache_1"/>
    <property type="match status" value="1"/>
</dbReference>
<evidence type="ECO:0000256" key="2">
    <source>
        <dbReference type="ARBA" id="ARBA00022475"/>
    </source>
</evidence>
<keyword evidence="8 10" id="KW-0807">Transducer</keyword>
<dbReference type="PANTHER" id="PTHR32089:SF117">
    <property type="entry name" value="METHYL ACCEPTING SENSORY TRANSDUCER WITH CACHE_1 SMALL MOLECULE BINDING DOMAIN"/>
    <property type="match status" value="1"/>
</dbReference>
<dbReference type="GO" id="GO:0005886">
    <property type="term" value="C:plasma membrane"/>
    <property type="evidence" value="ECO:0007669"/>
    <property type="project" value="UniProtKB-SubCell"/>
</dbReference>
<dbReference type="Proteomes" id="UP000186895">
    <property type="component" value="Unassembled WGS sequence"/>
</dbReference>
<feature type="domain" description="T-SNARE coiled-coil homology" evidence="13">
    <location>
        <begin position="542"/>
        <end position="590"/>
    </location>
</feature>
<name>A0A1N6T587_9GAMM</name>
<dbReference type="CDD" id="cd12913">
    <property type="entry name" value="PDC1_MCP_like"/>
    <property type="match status" value="1"/>
</dbReference>
<dbReference type="EMBL" id="FTMN01000005">
    <property type="protein sequence ID" value="SIQ48548.1"/>
    <property type="molecule type" value="Genomic_DNA"/>
</dbReference>
<dbReference type="GO" id="GO:0006935">
    <property type="term" value="P:chemotaxis"/>
    <property type="evidence" value="ECO:0007669"/>
    <property type="project" value="UniProtKB-KW"/>
</dbReference>
<gene>
    <name evidence="15" type="ORF">SAMN05421647_105143</name>
</gene>
<dbReference type="GO" id="GO:0007165">
    <property type="term" value="P:signal transduction"/>
    <property type="evidence" value="ECO:0007669"/>
    <property type="project" value="UniProtKB-KW"/>
</dbReference>
<dbReference type="InterPro" id="IPR029151">
    <property type="entry name" value="Sensor-like_sf"/>
</dbReference>
<dbReference type="Gene3D" id="3.30.450.20">
    <property type="entry name" value="PAS domain"/>
    <property type="match status" value="2"/>
</dbReference>
<evidence type="ECO:0000259" key="13">
    <source>
        <dbReference type="PROSITE" id="PS50192"/>
    </source>
</evidence>
<keyword evidence="7 11" id="KW-0472">Membrane</keyword>
<dbReference type="SUPFAM" id="SSF58104">
    <property type="entry name" value="Methyl-accepting chemotaxis protein (MCP) signaling domain"/>
    <property type="match status" value="1"/>
</dbReference>
<evidence type="ECO:0000259" key="12">
    <source>
        <dbReference type="PROSITE" id="PS50111"/>
    </source>
</evidence>
<evidence type="ECO:0000256" key="11">
    <source>
        <dbReference type="SAM" id="Phobius"/>
    </source>
</evidence>
<sequence>MKVAHKVALAASLVVILAFTAFSLFQYNSVRSALYSKAEDSVQEASTSLSNEISYWLNARLDLINLMAQTIDQDFSRDTIDWIFSSPVLKQQFILVFGGLDSDGKAIKNDDSWNPPPTWDARKRPWYPYARDNNEAVLTAPYEDSTTGEILISAVAKLTDKGQFMGAFGGDISLVSVAETVNSITFNETGYAFLIDRDGNIISHPNAEFNGKPLSTLLGQKVPSFSATLQPIKVNGRTQLIAFRPVQDLPGSDWLVGVMLDERKVMADANEFGLWAIAGAIISTLLSCVVLYLLMQRILAPLGRLSATLGEISQGGGNLTQRLNLDSKDEFGALAKSFDEFISFLQRLISEVKQEALVMQDKASDTASSASTSTTHIRQQLDELDQLATAMHEMSATAHQVAQSAQTTAEAAREADTSAQDGTQVMEQTRQSIDTLVTEMNQAMENITQLTHYSNNIESILTTIVDISEQTNLLALNAAIEAARAGDLGRGFAVVADEVRALASRTQQSTTEIRGMIEQLQQGVATAETSIRDNTERALDTQSHALTASNSLESIRDSIRSINEMTVQIATAAEEQSSTTEEINRNTTNIRDLSQQVSEGAEQQTELCHTMNELSQKQSEQLGRFKV</sequence>
<feature type="domain" description="HAMP" evidence="14">
    <location>
        <begin position="296"/>
        <end position="350"/>
    </location>
</feature>
<keyword evidence="16" id="KW-1185">Reference proteome</keyword>
<evidence type="ECO:0000256" key="1">
    <source>
        <dbReference type="ARBA" id="ARBA00004429"/>
    </source>
</evidence>
<evidence type="ECO:0000259" key="14">
    <source>
        <dbReference type="PROSITE" id="PS50885"/>
    </source>
</evidence>
<evidence type="ECO:0000256" key="7">
    <source>
        <dbReference type="ARBA" id="ARBA00023136"/>
    </source>
</evidence>
<dbReference type="SUPFAM" id="SSF103190">
    <property type="entry name" value="Sensory domain-like"/>
    <property type="match status" value="1"/>
</dbReference>
<keyword evidence="4" id="KW-0997">Cell inner membrane</keyword>
<dbReference type="SMART" id="SM00283">
    <property type="entry name" value="MA"/>
    <property type="match status" value="1"/>
</dbReference>
<accession>A0A1N6T587</accession>
<dbReference type="PANTHER" id="PTHR32089">
    <property type="entry name" value="METHYL-ACCEPTING CHEMOTAXIS PROTEIN MCPB"/>
    <property type="match status" value="1"/>
</dbReference>
<keyword evidence="2" id="KW-1003">Cell membrane</keyword>
<dbReference type="CDD" id="cd12912">
    <property type="entry name" value="PDC2_MCP_like"/>
    <property type="match status" value="1"/>
</dbReference>
<dbReference type="CDD" id="cd06225">
    <property type="entry name" value="HAMP"/>
    <property type="match status" value="1"/>
</dbReference>
<feature type="transmembrane region" description="Helical" evidence="11">
    <location>
        <begin position="272"/>
        <end position="294"/>
    </location>
</feature>
<dbReference type="PROSITE" id="PS50111">
    <property type="entry name" value="CHEMOTAXIS_TRANSDUC_2"/>
    <property type="match status" value="1"/>
</dbReference>
<dbReference type="Gene3D" id="1.10.287.950">
    <property type="entry name" value="Methyl-accepting chemotaxis protein"/>
    <property type="match status" value="1"/>
</dbReference>
<evidence type="ECO:0000313" key="15">
    <source>
        <dbReference type="EMBL" id="SIQ48548.1"/>
    </source>
</evidence>
<dbReference type="Pfam" id="PF00015">
    <property type="entry name" value="MCPsignal"/>
    <property type="match status" value="1"/>
</dbReference>
<evidence type="ECO:0000313" key="16">
    <source>
        <dbReference type="Proteomes" id="UP000186895"/>
    </source>
</evidence>
<dbReference type="Pfam" id="PF00672">
    <property type="entry name" value="HAMP"/>
    <property type="match status" value="1"/>
</dbReference>
<dbReference type="InterPro" id="IPR033479">
    <property type="entry name" value="dCache_1"/>
</dbReference>
<evidence type="ECO:0000256" key="4">
    <source>
        <dbReference type="ARBA" id="ARBA00022519"/>
    </source>
</evidence>
<dbReference type="RefSeq" id="WP_076463018.1">
    <property type="nucleotide sequence ID" value="NZ_FTMN01000005.1"/>
</dbReference>
<reference evidence="15 16" key="1">
    <citation type="submission" date="2017-01" db="EMBL/GenBank/DDBJ databases">
        <authorList>
            <person name="Mah S.A."/>
            <person name="Swanson W.J."/>
            <person name="Moy G.W."/>
            <person name="Vacquier V.D."/>
        </authorList>
    </citation>
    <scope>NUCLEOTIDE SEQUENCE [LARGE SCALE GENOMIC DNA]</scope>
    <source>
        <strain evidence="15 16">DSM 7027</strain>
    </source>
</reference>
<dbReference type="SMART" id="SM00304">
    <property type="entry name" value="HAMP"/>
    <property type="match status" value="1"/>
</dbReference>
<comment type="subcellular location">
    <subcellularLocation>
        <location evidence="1">Cell inner membrane</location>
        <topology evidence="1">Multi-pass membrane protein</topology>
    </subcellularLocation>
</comment>
<keyword evidence="5 11" id="KW-0812">Transmembrane</keyword>
<dbReference type="eggNOG" id="COG0840">
    <property type="taxonomic scope" value="Bacteria"/>
</dbReference>
<dbReference type="PROSITE" id="PS50885">
    <property type="entry name" value="HAMP"/>
    <property type="match status" value="1"/>
</dbReference>
<dbReference type="FunFam" id="1.10.287.950:FF:000001">
    <property type="entry name" value="Methyl-accepting chemotaxis sensory transducer"/>
    <property type="match status" value="1"/>
</dbReference>
<dbReference type="InterPro" id="IPR003660">
    <property type="entry name" value="HAMP_dom"/>
</dbReference>
<feature type="domain" description="Methyl-accepting transducer" evidence="12">
    <location>
        <begin position="355"/>
        <end position="591"/>
    </location>
</feature>
<dbReference type="InterPro" id="IPR000727">
    <property type="entry name" value="T_SNARE_dom"/>
</dbReference>